<gene>
    <name evidence="2" type="ORF">ERS027659_02273</name>
</gene>
<name>A0A654ZLT1_MYCTX</name>
<dbReference type="AlphaFoldDB" id="A0A654ZLT1"/>
<dbReference type="EMBL" id="CNFT01000518">
    <property type="protein sequence ID" value="CKR83935.1"/>
    <property type="molecule type" value="Genomic_DNA"/>
</dbReference>
<evidence type="ECO:0000313" key="3">
    <source>
        <dbReference type="Proteomes" id="UP000050164"/>
    </source>
</evidence>
<feature type="compositionally biased region" description="Low complexity" evidence="1">
    <location>
        <begin position="248"/>
        <end position="260"/>
    </location>
</feature>
<organism evidence="2 3">
    <name type="scientific">Mycobacterium tuberculosis</name>
    <dbReference type="NCBI Taxonomy" id="1773"/>
    <lineage>
        <taxon>Bacteria</taxon>
        <taxon>Bacillati</taxon>
        <taxon>Actinomycetota</taxon>
        <taxon>Actinomycetes</taxon>
        <taxon>Mycobacteriales</taxon>
        <taxon>Mycobacteriaceae</taxon>
        <taxon>Mycobacterium</taxon>
        <taxon>Mycobacterium tuberculosis complex</taxon>
    </lineage>
</organism>
<sequence>MSPSGSSTLSGGGSCIGSGAGPDDGTTNRSTRRTGRRAGRSKMRLNKTPIGRLSSKPPSLTQCGRVRLVNGAIAGRAGTSPFLAVPFVNGRKEGSNASGNEAELRAASASAGAVSGRARSVSVKVNRPRRSTSWTRVPNESVNLLVSPASSVVVMYRVVDGVRAASGKVVGGNGPVASLGSRLARAANMRSSPYKRDGVFLSRGSRRSSVKAPRSSQRSRIPPRSDPVTRDDASKAALMPPALVPDKMSTSTTMSRRSIS</sequence>
<feature type="region of interest" description="Disordered" evidence="1">
    <location>
        <begin position="195"/>
        <end position="260"/>
    </location>
</feature>
<protein>
    <submittedName>
        <fullName evidence="2">Uncharacterized protein</fullName>
    </submittedName>
</protein>
<feature type="region of interest" description="Disordered" evidence="1">
    <location>
        <begin position="1"/>
        <end position="61"/>
    </location>
</feature>
<accession>A0A654ZLT1</accession>
<evidence type="ECO:0000313" key="2">
    <source>
        <dbReference type="EMBL" id="CKR83935.1"/>
    </source>
</evidence>
<feature type="compositionally biased region" description="Gly residues" evidence="1">
    <location>
        <begin position="10"/>
        <end position="22"/>
    </location>
</feature>
<feature type="compositionally biased region" description="Low complexity" evidence="1">
    <location>
        <begin position="213"/>
        <end position="222"/>
    </location>
</feature>
<evidence type="ECO:0000256" key="1">
    <source>
        <dbReference type="SAM" id="MobiDB-lite"/>
    </source>
</evidence>
<dbReference type="Proteomes" id="UP000050164">
    <property type="component" value="Unassembled WGS sequence"/>
</dbReference>
<reference evidence="2 3" key="1">
    <citation type="submission" date="2015-03" db="EMBL/GenBank/DDBJ databases">
        <authorList>
            <consortium name="Pathogen Informatics"/>
        </authorList>
    </citation>
    <scope>NUCLEOTIDE SEQUENCE [LARGE SCALE GENOMIC DNA]</scope>
    <source>
        <strain evidence="2 3">Bir 185</strain>
    </source>
</reference>
<proteinExistence type="predicted"/>
<feature type="compositionally biased region" description="Basic residues" evidence="1">
    <location>
        <begin position="30"/>
        <end position="45"/>
    </location>
</feature>